<feature type="non-terminal residue" evidence="8">
    <location>
        <position position="1"/>
    </location>
</feature>
<dbReference type="Pfam" id="PF01428">
    <property type="entry name" value="zf-AN1"/>
    <property type="match status" value="2"/>
</dbReference>
<sequence>ILTKLRELHLTRQLRTTWVTLDWSLFQMEFPELGENCALPTCKILDFLPVRCSGCRKVFCKDHYCYECHSCPAIGSIERQVPICPLCGVPVPTGPHESADIKVGQHIDTACQSKPALALKGKIFVNTCSVPRCKKKELVPFRCERCHLNFCISHRNEMDHNCQGPQANAGGRRMSAAGIAAIKRALWNRPPNNNSAAVIARDPLSPVSDATTDRALQEEEDRQLALALAASLAAEEAEATARRRRSSQQQQLSSEQNHCTLS</sequence>
<keyword evidence="4" id="KW-0862">Zinc</keyword>
<dbReference type="PANTHER" id="PTHR14677:SF20">
    <property type="entry name" value="ZINC FINGER AN1-TYPE CONTAINING 2A-RELATED"/>
    <property type="match status" value="1"/>
</dbReference>
<evidence type="ECO:0000256" key="5">
    <source>
        <dbReference type="PROSITE-ProRule" id="PRU00449"/>
    </source>
</evidence>
<protein>
    <recommendedName>
        <fullName evidence="7">AN1-type domain-containing protein</fullName>
    </recommendedName>
</protein>
<feature type="domain" description="AN1-type" evidence="7">
    <location>
        <begin position="31"/>
        <end position="79"/>
    </location>
</feature>
<dbReference type="SMART" id="SM00154">
    <property type="entry name" value="ZnF_AN1"/>
    <property type="match status" value="2"/>
</dbReference>
<evidence type="ECO:0000259" key="7">
    <source>
        <dbReference type="PROSITE" id="PS51039"/>
    </source>
</evidence>
<dbReference type="Gene3D" id="4.10.1110.10">
    <property type="entry name" value="AN1-like Zinc finger"/>
    <property type="match status" value="2"/>
</dbReference>
<dbReference type="InterPro" id="IPR035896">
    <property type="entry name" value="AN1-like_Znf"/>
</dbReference>
<reference evidence="8" key="1">
    <citation type="submission" date="2016-01" db="EMBL/GenBank/DDBJ databases">
        <title>Reference transcriptome for the parasite Schistocephalus solidus: insights into the molecular evolution of parasitism.</title>
        <authorList>
            <person name="Hebert F.O."/>
            <person name="Grambauer S."/>
            <person name="Barber I."/>
            <person name="Landry C.R."/>
            <person name="Aubin-Horth N."/>
        </authorList>
    </citation>
    <scope>NUCLEOTIDE SEQUENCE</scope>
</reference>
<dbReference type="PANTHER" id="PTHR14677">
    <property type="entry name" value="ARSENITE INDUCUBLE RNA ASSOCIATED PROTEIN AIP-1-RELATED"/>
    <property type="match status" value="1"/>
</dbReference>
<gene>
    <name evidence="8" type="ORF">TR371</name>
</gene>
<dbReference type="InterPro" id="IPR000058">
    <property type="entry name" value="Znf_AN1"/>
</dbReference>
<keyword evidence="3 5" id="KW-0863">Zinc-finger</keyword>
<organism evidence="8">
    <name type="scientific">Schistocephalus solidus</name>
    <name type="common">Tapeworm</name>
    <dbReference type="NCBI Taxonomy" id="70667"/>
    <lineage>
        <taxon>Eukaryota</taxon>
        <taxon>Metazoa</taxon>
        <taxon>Spiralia</taxon>
        <taxon>Lophotrochozoa</taxon>
        <taxon>Platyhelminthes</taxon>
        <taxon>Cestoda</taxon>
        <taxon>Eucestoda</taxon>
        <taxon>Diphyllobothriidea</taxon>
        <taxon>Diphyllobothriidae</taxon>
        <taxon>Schistocephalus</taxon>
    </lineage>
</organism>
<feature type="region of interest" description="Disordered" evidence="6">
    <location>
        <begin position="235"/>
        <end position="262"/>
    </location>
</feature>
<proteinExistence type="predicted"/>
<accession>A0A0X3NVC2</accession>
<keyword evidence="1" id="KW-0479">Metal-binding</keyword>
<name>A0A0X3NVC2_SCHSO</name>
<evidence type="ECO:0000256" key="6">
    <source>
        <dbReference type="SAM" id="MobiDB-lite"/>
    </source>
</evidence>
<evidence type="ECO:0000256" key="3">
    <source>
        <dbReference type="ARBA" id="ARBA00022771"/>
    </source>
</evidence>
<dbReference type="EMBL" id="GEEE01019576">
    <property type="protein sequence ID" value="JAP43649.1"/>
    <property type="molecule type" value="Transcribed_RNA"/>
</dbReference>
<dbReference type="InterPro" id="IPR057357">
    <property type="entry name" value="Znf-C2H2_ZFAND2A/B"/>
</dbReference>
<dbReference type="GO" id="GO:0008270">
    <property type="term" value="F:zinc ion binding"/>
    <property type="evidence" value="ECO:0007669"/>
    <property type="project" value="UniProtKB-KW"/>
</dbReference>
<keyword evidence="2" id="KW-0677">Repeat</keyword>
<evidence type="ECO:0000313" key="8">
    <source>
        <dbReference type="EMBL" id="JAP43649.1"/>
    </source>
</evidence>
<dbReference type="GO" id="GO:0005737">
    <property type="term" value="C:cytoplasm"/>
    <property type="evidence" value="ECO:0007669"/>
    <property type="project" value="TreeGrafter"/>
</dbReference>
<dbReference type="SUPFAM" id="SSF118310">
    <property type="entry name" value="AN1-like Zinc finger"/>
    <property type="match status" value="2"/>
</dbReference>
<evidence type="ECO:0000256" key="4">
    <source>
        <dbReference type="ARBA" id="ARBA00022833"/>
    </source>
</evidence>
<dbReference type="AlphaFoldDB" id="A0A0X3NVC2"/>
<dbReference type="PROSITE" id="PS51039">
    <property type="entry name" value="ZF_AN1"/>
    <property type="match status" value="2"/>
</dbReference>
<feature type="domain" description="AN1-type" evidence="7">
    <location>
        <begin position="122"/>
        <end position="170"/>
    </location>
</feature>
<evidence type="ECO:0000256" key="1">
    <source>
        <dbReference type="ARBA" id="ARBA00022723"/>
    </source>
</evidence>
<evidence type="ECO:0000256" key="2">
    <source>
        <dbReference type="ARBA" id="ARBA00022737"/>
    </source>
</evidence>
<dbReference type="Pfam" id="PF25403">
    <property type="entry name" value="zf-C2H2_ZFAND2"/>
    <property type="match status" value="1"/>
</dbReference>